<evidence type="ECO:0000313" key="2">
    <source>
        <dbReference type="Proteomes" id="UP000030960"/>
    </source>
</evidence>
<dbReference type="PATRIC" id="fig|1515334.3.peg.842"/>
<accession>A0A225PI03</accession>
<organism evidence="1 2">
    <name type="scientific">Mameliella alba</name>
    <dbReference type="NCBI Taxonomy" id="561184"/>
    <lineage>
        <taxon>Bacteria</taxon>
        <taxon>Pseudomonadati</taxon>
        <taxon>Pseudomonadota</taxon>
        <taxon>Alphaproteobacteria</taxon>
        <taxon>Rhodobacterales</taxon>
        <taxon>Roseobacteraceae</taxon>
        <taxon>Mameliella</taxon>
    </lineage>
</organism>
<dbReference type="Pfam" id="PF12146">
    <property type="entry name" value="Hydrolase_4"/>
    <property type="match status" value="1"/>
</dbReference>
<dbReference type="GeneID" id="66503464"/>
<dbReference type="RefSeq" id="WP_043137775.1">
    <property type="nucleotide sequence ID" value="NZ_AP022337.1"/>
</dbReference>
<keyword evidence="2" id="KW-1185">Reference proteome</keyword>
<protein>
    <submittedName>
        <fullName evidence="1">Hydrolase</fullName>
    </submittedName>
</protein>
<dbReference type="PANTHER" id="PTHR11614">
    <property type="entry name" value="PHOSPHOLIPASE-RELATED"/>
    <property type="match status" value="1"/>
</dbReference>
<dbReference type="STRING" id="561184.SAMN05216376_11752"/>
<proteinExistence type="predicted"/>
<dbReference type="InterPro" id="IPR022742">
    <property type="entry name" value="Hydrolase_4"/>
</dbReference>
<name>A0A0B3RTD2_9RHOB</name>
<dbReference type="GO" id="GO:0016787">
    <property type="term" value="F:hydrolase activity"/>
    <property type="evidence" value="ECO:0007669"/>
    <property type="project" value="UniProtKB-KW"/>
</dbReference>
<accession>A0A0B3RTD2</accession>
<dbReference type="InterPro" id="IPR000073">
    <property type="entry name" value="AB_hydrolase_1"/>
</dbReference>
<dbReference type="EMBL" id="JSUQ01000003">
    <property type="protein sequence ID" value="KHQ54245.1"/>
    <property type="molecule type" value="Genomic_DNA"/>
</dbReference>
<gene>
    <name evidence="1" type="ORF">OA50_00836</name>
</gene>
<dbReference type="PRINTS" id="PR00111">
    <property type="entry name" value="ABHYDROLASE"/>
</dbReference>
<dbReference type="OrthoDB" id="9788260at2"/>
<dbReference type="InterPro" id="IPR029058">
    <property type="entry name" value="AB_hydrolase_fold"/>
</dbReference>
<sequence>MNAVPAPFHADLAEGPADARAWWMTTSDGLRVRIAHYGSNGARGTVFMFPGRTEYVEKYGRVSRHLSDAGYHVLAIDWRGQGLADRMLDERRTGHVGVFEDYQRDVASMVQLADDLGLPGPRHLIGHSMGGCIGLRAVSDGLDVASCVFTGPMWGIRIADPVRPAAWAISRMSKTVGLGHLFAPGTGADSYIASNAFDDNLLTTDTEQWDYMRRQVLAIPELQLGGPSLHWLHEALAETRRLARRPSPKQPCICYCGTNERIVDIDRIRSRMARWPNGRLDMVEAGEHEILMESPHIRERVLSEIVAHFDSATDRTALRA</sequence>
<keyword evidence="1" id="KW-0378">Hydrolase</keyword>
<dbReference type="SUPFAM" id="SSF53474">
    <property type="entry name" value="alpha/beta-Hydrolases"/>
    <property type="match status" value="1"/>
</dbReference>
<dbReference type="Proteomes" id="UP000030960">
    <property type="component" value="Unassembled WGS sequence"/>
</dbReference>
<dbReference type="Gene3D" id="3.40.50.1820">
    <property type="entry name" value="alpha/beta hydrolase"/>
    <property type="match status" value="1"/>
</dbReference>
<reference evidence="1 2" key="1">
    <citation type="submission" date="2014-10" db="EMBL/GenBank/DDBJ databases">
        <title>Genome sequence of Ponticoccus sp. strain UMTAT08 isolated from clonal culture of toxic dinoflagellate Alexandrium tamiyavanichii.</title>
        <authorList>
            <person name="Gan H.Y."/>
            <person name="Muhd D.-D."/>
            <person name="Mohd Noor M.E."/>
            <person name="Yeong Y.S."/>
            <person name="Usup G."/>
        </authorList>
    </citation>
    <scope>NUCLEOTIDE SEQUENCE [LARGE SCALE GENOMIC DNA]</scope>
    <source>
        <strain evidence="1 2">UMTAT08</strain>
    </source>
</reference>
<comment type="caution">
    <text evidence="1">The sequence shown here is derived from an EMBL/GenBank/DDBJ whole genome shotgun (WGS) entry which is preliminary data.</text>
</comment>
<dbReference type="AlphaFoldDB" id="A0A0B3RTD2"/>
<dbReference type="InterPro" id="IPR051044">
    <property type="entry name" value="MAG_DAG_Lipase"/>
</dbReference>
<evidence type="ECO:0000313" key="1">
    <source>
        <dbReference type="EMBL" id="KHQ54245.1"/>
    </source>
</evidence>